<dbReference type="AlphaFoldDB" id="A0A0D0D6N7"/>
<evidence type="ECO:0000313" key="1">
    <source>
        <dbReference type="EMBL" id="KIK74689.1"/>
    </source>
</evidence>
<dbReference type="HOGENOM" id="CLU_101077_0_0_1"/>
<accession>A0A0D0D6N7</accession>
<dbReference type="EMBL" id="KN828639">
    <property type="protein sequence ID" value="KIK74689.1"/>
    <property type="molecule type" value="Genomic_DNA"/>
</dbReference>
<evidence type="ECO:0000313" key="3">
    <source>
        <dbReference type="Proteomes" id="UP000054538"/>
    </source>
</evidence>
<evidence type="ECO:0000313" key="2">
    <source>
        <dbReference type="EMBL" id="KIK79336.1"/>
    </source>
</evidence>
<organism evidence="2 3">
    <name type="scientific">Paxillus rubicundulus Ve08.2h10</name>
    <dbReference type="NCBI Taxonomy" id="930991"/>
    <lineage>
        <taxon>Eukaryota</taxon>
        <taxon>Fungi</taxon>
        <taxon>Dikarya</taxon>
        <taxon>Basidiomycota</taxon>
        <taxon>Agaricomycotina</taxon>
        <taxon>Agaricomycetes</taxon>
        <taxon>Agaricomycetidae</taxon>
        <taxon>Boletales</taxon>
        <taxon>Paxilineae</taxon>
        <taxon>Paxillaceae</taxon>
        <taxon>Paxillus</taxon>
    </lineage>
</organism>
<keyword evidence="3" id="KW-1185">Reference proteome</keyword>
<protein>
    <recommendedName>
        <fullName evidence="4">hAT-like transposase RNase-H fold domain-containing protein</fullName>
    </recommendedName>
</protein>
<dbReference type="OrthoDB" id="3058553at2759"/>
<reference evidence="2 3" key="1">
    <citation type="submission" date="2014-04" db="EMBL/GenBank/DDBJ databases">
        <authorList>
            <consortium name="DOE Joint Genome Institute"/>
            <person name="Kuo A."/>
            <person name="Kohler A."/>
            <person name="Jargeat P."/>
            <person name="Nagy L.G."/>
            <person name="Floudas D."/>
            <person name="Copeland A."/>
            <person name="Barry K.W."/>
            <person name="Cichocki N."/>
            <person name="Veneault-Fourrey C."/>
            <person name="LaButti K."/>
            <person name="Lindquist E.A."/>
            <person name="Lipzen A."/>
            <person name="Lundell T."/>
            <person name="Morin E."/>
            <person name="Murat C."/>
            <person name="Sun H."/>
            <person name="Tunlid A."/>
            <person name="Henrissat B."/>
            <person name="Grigoriev I.V."/>
            <person name="Hibbett D.S."/>
            <person name="Martin F."/>
            <person name="Nordberg H.P."/>
            <person name="Cantor M.N."/>
            <person name="Hua S.X."/>
        </authorList>
    </citation>
    <scope>NUCLEOTIDE SEQUENCE [LARGE SCALE GENOMIC DNA]</scope>
    <source>
        <strain evidence="2 3">Ve08.2h10</strain>
    </source>
</reference>
<evidence type="ECO:0008006" key="4">
    <source>
        <dbReference type="Google" id="ProtNLM"/>
    </source>
</evidence>
<dbReference type="InterPro" id="IPR012337">
    <property type="entry name" value="RNaseH-like_sf"/>
</dbReference>
<gene>
    <name evidence="2" type="ORF">PAXRUDRAFT_16379</name>
    <name evidence="1" type="ORF">PAXRUDRAFT_19626</name>
</gene>
<reference evidence="2" key="3">
    <citation type="submission" date="2015-02" db="EMBL/GenBank/DDBJ databases">
        <title>Evolutionary Origins and Diversification of the Mycorrhizal Mutualists.</title>
        <authorList>
            <consortium name="DOE Joint Genome Institute"/>
            <consortium name="Mycorrhizal Genomics Consortium"/>
            <person name="Kohler A."/>
            <person name="Kuo A."/>
            <person name="Nagy L.G."/>
            <person name="Floudas D."/>
            <person name="Copeland A."/>
            <person name="Barry K.W."/>
            <person name="Cichocki N."/>
            <person name="Veneault-Fourrey C."/>
            <person name="LaButti K."/>
            <person name="Lindquist E.A."/>
            <person name="Lipzen A."/>
            <person name="Lundell T."/>
            <person name="Morin E."/>
            <person name="Murat C."/>
            <person name="Riley R."/>
            <person name="Ohm R."/>
            <person name="Sun H."/>
            <person name="Tunlid A."/>
            <person name="Henrissat B."/>
            <person name="Grigoriev I.V."/>
            <person name="Hibbett D.S."/>
            <person name="Martin F."/>
        </authorList>
    </citation>
    <scope>NUCLEOTIDE SEQUENCE</scope>
    <source>
        <strain evidence="2">Ve08.2h10</strain>
    </source>
</reference>
<proteinExistence type="predicted"/>
<dbReference type="EMBL" id="KN826306">
    <property type="protein sequence ID" value="KIK79336.1"/>
    <property type="molecule type" value="Genomic_DNA"/>
</dbReference>
<reference evidence="3" key="2">
    <citation type="submission" date="2015-01" db="EMBL/GenBank/DDBJ databases">
        <title>Evolutionary Origins and Diversification of the Mycorrhizal Mutualists.</title>
        <authorList>
            <consortium name="DOE Joint Genome Institute"/>
            <consortium name="Mycorrhizal Genomics Consortium"/>
            <person name="Kohler A."/>
            <person name="Kuo A."/>
            <person name="Nagy L.G."/>
            <person name="Floudas D."/>
            <person name="Copeland A."/>
            <person name="Barry K.W."/>
            <person name="Cichocki N."/>
            <person name="Veneault-Fourrey C."/>
            <person name="LaButti K."/>
            <person name="Lindquist E.A."/>
            <person name="Lipzen A."/>
            <person name="Lundell T."/>
            <person name="Morin E."/>
            <person name="Murat C."/>
            <person name="Riley R."/>
            <person name="Ohm R."/>
            <person name="Sun H."/>
            <person name="Tunlid A."/>
            <person name="Henrissat B."/>
            <person name="Grigoriev I.V."/>
            <person name="Hibbett D.S."/>
            <person name="Martin F."/>
        </authorList>
    </citation>
    <scope>NUCLEOTIDE SEQUENCE [LARGE SCALE GENOMIC DNA]</scope>
    <source>
        <strain evidence="1 3">Ve08.2h10</strain>
    </source>
</reference>
<name>A0A0D0D6N7_9AGAM</name>
<dbReference type="Proteomes" id="UP000054538">
    <property type="component" value="Unassembled WGS sequence"/>
</dbReference>
<sequence>MSLIMPWLGMAVDKFCLVADSSSKVPKLKKKKYADYTVSPEEWEMLGLIREVLREPRDAQSSFSSESGPTVWRVVPTLELLQDHWETLTKMKKFERLKPAIEKGLQKLHKYYTLIDQSNVYFIALALDPKWKLEYTSMKWDSEYYKMGLDALQNAFDKYAVRVVASEVAEVQQAAHESPVKGGGYGDAMVHKAVNAHREREKCGRNPHQELQDYLDSPLEDVVYRVKWWGHHSTQYPICM</sequence>
<dbReference type="SUPFAM" id="SSF53098">
    <property type="entry name" value="Ribonuclease H-like"/>
    <property type="match status" value="1"/>
</dbReference>